<keyword evidence="4" id="KW-1185">Reference proteome</keyword>
<evidence type="ECO:0000256" key="2">
    <source>
        <dbReference type="SAM" id="MobiDB-lite"/>
    </source>
</evidence>
<dbReference type="InterPro" id="IPR011008">
    <property type="entry name" value="Dimeric_a/b-barrel"/>
</dbReference>
<proteinExistence type="inferred from homology"/>
<comment type="similarity">
    <text evidence="1">Belongs to the tpcK family.</text>
</comment>
<dbReference type="PANTHER" id="PTHR40260:SF2">
    <property type="entry name" value="BLR8190 PROTEIN"/>
    <property type="match status" value="1"/>
</dbReference>
<evidence type="ECO:0000313" key="3">
    <source>
        <dbReference type="EMBL" id="KAL2061403.1"/>
    </source>
</evidence>
<sequence length="103" mass="11497">MTVILTLLYPKGSKTFDLDYYLKTHMPMVDKAWKNSSAGLQKWQVVQLDPSSGYVTKCILTWDKKENMEKAFGSEEGGKILGDIPNFSDTQPEKHAGELVGGN</sequence>
<dbReference type="InterPro" id="IPR009799">
    <property type="entry name" value="EthD_dom"/>
</dbReference>
<evidence type="ECO:0008006" key="5">
    <source>
        <dbReference type="Google" id="ProtNLM"/>
    </source>
</evidence>
<dbReference type="Proteomes" id="UP001595075">
    <property type="component" value="Unassembled WGS sequence"/>
</dbReference>
<evidence type="ECO:0000256" key="1">
    <source>
        <dbReference type="ARBA" id="ARBA00005986"/>
    </source>
</evidence>
<name>A0ABR4BXE7_9HELO</name>
<dbReference type="EMBL" id="JAZHXI010000019">
    <property type="protein sequence ID" value="KAL2061403.1"/>
    <property type="molecule type" value="Genomic_DNA"/>
</dbReference>
<dbReference type="PANTHER" id="PTHR40260">
    <property type="entry name" value="BLR8190 PROTEIN"/>
    <property type="match status" value="1"/>
</dbReference>
<gene>
    <name evidence="3" type="ORF">VTL71DRAFT_7676</name>
</gene>
<evidence type="ECO:0000313" key="4">
    <source>
        <dbReference type="Proteomes" id="UP001595075"/>
    </source>
</evidence>
<comment type="caution">
    <text evidence="3">The sequence shown here is derived from an EMBL/GenBank/DDBJ whole genome shotgun (WGS) entry which is preliminary data.</text>
</comment>
<reference evidence="3 4" key="1">
    <citation type="journal article" date="2024" name="Commun. Biol.">
        <title>Comparative genomic analysis of thermophilic fungi reveals convergent evolutionary adaptations and gene losses.</title>
        <authorList>
            <person name="Steindorff A.S."/>
            <person name="Aguilar-Pontes M.V."/>
            <person name="Robinson A.J."/>
            <person name="Andreopoulos B."/>
            <person name="LaButti K."/>
            <person name="Kuo A."/>
            <person name="Mondo S."/>
            <person name="Riley R."/>
            <person name="Otillar R."/>
            <person name="Haridas S."/>
            <person name="Lipzen A."/>
            <person name="Grimwood J."/>
            <person name="Schmutz J."/>
            <person name="Clum A."/>
            <person name="Reid I.D."/>
            <person name="Moisan M.C."/>
            <person name="Butler G."/>
            <person name="Nguyen T.T.M."/>
            <person name="Dewar K."/>
            <person name="Conant G."/>
            <person name="Drula E."/>
            <person name="Henrissat B."/>
            <person name="Hansel C."/>
            <person name="Singer S."/>
            <person name="Hutchinson M.I."/>
            <person name="de Vries R.P."/>
            <person name="Natvig D.O."/>
            <person name="Powell A.J."/>
            <person name="Tsang A."/>
            <person name="Grigoriev I.V."/>
        </authorList>
    </citation>
    <scope>NUCLEOTIDE SEQUENCE [LARGE SCALE GENOMIC DNA]</scope>
    <source>
        <strain evidence="3 4">CBS 494.80</strain>
    </source>
</reference>
<dbReference type="NCBIfam" id="TIGR02118">
    <property type="entry name" value="EthD family reductase"/>
    <property type="match status" value="1"/>
</dbReference>
<feature type="region of interest" description="Disordered" evidence="2">
    <location>
        <begin position="82"/>
        <end position="103"/>
    </location>
</feature>
<protein>
    <recommendedName>
        <fullName evidence="5">Ethyl tert-butyl ether degradation EthD</fullName>
    </recommendedName>
</protein>
<dbReference type="SUPFAM" id="SSF54909">
    <property type="entry name" value="Dimeric alpha+beta barrel"/>
    <property type="match status" value="1"/>
</dbReference>
<organism evidence="3 4">
    <name type="scientific">Oculimacula yallundae</name>
    <dbReference type="NCBI Taxonomy" id="86028"/>
    <lineage>
        <taxon>Eukaryota</taxon>
        <taxon>Fungi</taxon>
        <taxon>Dikarya</taxon>
        <taxon>Ascomycota</taxon>
        <taxon>Pezizomycotina</taxon>
        <taxon>Leotiomycetes</taxon>
        <taxon>Helotiales</taxon>
        <taxon>Ploettnerulaceae</taxon>
        <taxon>Oculimacula</taxon>
    </lineage>
</organism>
<accession>A0ABR4BXE7</accession>
<dbReference type="Gene3D" id="3.30.70.100">
    <property type="match status" value="1"/>
</dbReference>